<dbReference type="Pfam" id="PF07715">
    <property type="entry name" value="Plug"/>
    <property type="match status" value="1"/>
</dbReference>
<evidence type="ECO:0000256" key="6">
    <source>
        <dbReference type="ARBA" id="ARBA00023065"/>
    </source>
</evidence>
<dbReference type="Gene3D" id="2.40.170.20">
    <property type="entry name" value="TonB-dependent receptor, beta-barrel domain"/>
    <property type="match status" value="1"/>
</dbReference>
<keyword evidence="7 11" id="KW-0798">TonB box</keyword>
<evidence type="ECO:0000256" key="8">
    <source>
        <dbReference type="ARBA" id="ARBA00023136"/>
    </source>
</evidence>
<dbReference type="InterPro" id="IPR000531">
    <property type="entry name" value="Beta-barrel_TonB"/>
</dbReference>
<keyword evidence="15" id="KW-1185">Reference proteome</keyword>
<comment type="subcellular location">
    <subcellularLocation>
        <location evidence="1 10">Cell outer membrane</location>
        <topology evidence="1 10">Multi-pass membrane protein</topology>
    </subcellularLocation>
</comment>
<feature type="domain" description="TonB-dependent receptor plug" evidence="13">
    <location>
        <begin position="27"/>
        <end position="134"/>
    </location>
</feature>
<keyword evidence="3 10" id="KW-1134">Transmembrane beta strand</keyword>
<gene>
    <name evidence="14" type="primary">btuB</name>
    <name evidence="14" type="ORF">GCM10022280_15070</name>
</gene>
<dbReference type="Proteomes" id="UP001500235">
    <property type="component" value="Unassembled WGS sequence"/>
</dbReference>
<evidence type="ECO:0000256" key="9">
    <source>
        <dbReference type="ARBA" id="ARBA00023237"/>
    </source>
</evidence>
<evidence type="ECO:0000256" key="2">
    <source>
        <dbReference type="ARBA" id="ARBA00022448"/>
    </source>
</evidence>
<organism evidence="14 15">
    <name type="scientific">Sphingomonas swuensis</name>
    <dbReference type="NCBI Taxonomy" id="977800"/>
    <lineage>
        <taxon>Bacteria</taxon>
        <taxon>Pseudomonadati</taxon>
        <taxon>Pseudomonadota</taxon>
        <taxon>Alphaproteobacteria</taxon>
        <taxon>Sphingomonadales</taxon>
        <taxon>Sphingomonadaceae</taxon>
        <taxon>Sphingomonas</taxon>
    </lineage>
</organism>
<evidence type="ECO:0000256" key="5">
    <source>
        <dbReference type="ARBA" id="ARBA00022729"/>
    </source>
</evidence>
<proteinExistence type="inferred from homology"/>
<dbReference type="PANTHER" id="PTHR30069:SF53">
    <property type="entry name" value="COLICIN I RECEPTOR-RELATED"/>
    <property type="match status" value="1"/>
</dbReference>
<evidence type="ECO:0000256" key="1">
    <source>
        <dbReference type="ARBA" id="ARBA00004571"/>
    </source>
</evidence>
<dbReference type="RefSeq" id="WP_344706771.1">
    <property type="nucleotide sequence ID" value="NZ_BAABBQ010000001.1"/>
</dbReference>
<name>A0ABP7SV43_9SPHN</name>
<feature type="domain" description="TonB-dependent receptor-like beta-barrel" evidence="12">
    <location>
        <begin position="198"/>
        <end position="575"/>
    </location>
</feature>
<dbReference type="InterPro" id="IPR037066">
    <property type="entry name" value="Plug_dom_sf"/>
</dbReference>
<reference evidence="15" key="1">
    <citation type="journal article" date="2019" name="Int. J. Syst. Evol. Microbiol.">
        <title>The Global Catalogue of Microorganisms (GCM) 10K type strain sequencing project: providing services to taxonomists for standard genome sequencing and annotation.</title>
        <authorList>
            <consortium name="The Broad Institute Genomics Platform"/>
            <consortium name="The Broad Institute Genome Sequencing Center for Infectious Disease"/>
            <person name="Wu L."/>
            <person name="Ma J."/>
        </authorList>
    </citation>
    <scope>NUCLEOTIDE SEQUENCE [LARGE SCALE GENOMIC DNA]</scope>
    <source>
        <strain evidence="15">JCM 17563</strain>
    </source>
</reference>
<evidence type="ECO:0000259" key="12">
    <source>
        <dbReference type="Pfam" id="PF00593"/>
    </source>
</evidence>
<dbReference type="InterPro" id="IPR036942">
    <property type="entry name" value="Beta-barrel_TonB_sf"/>
</dbReference>
<evidence type="ECO:0000256" key="10">
    <source>
        <dbReference type="PROSITE-ProRule" id="PRU01360"/>
    </source>
</evidence>
<keyword evidence="6" id="KW-0406">Ion transport</keyword>
<dbReference type="InterPro" id="IPR012910">
    <property type="entry name" value="Plug_dom"/>
</dbReference>
<keyword evidence="5" id="KW-0732">Signal</keyword>
<dbReference type="SUPFAM" id="SSF56935">
    <property type="entry name" value="Porins"/>
    <property type="match status" value="1"/>
</dbReference>
<keyword evidence="8 10" id="KW-0472">Membrane</keyword>
<keyword evidence="2 10" id="KW-0813">Transport</keyword>
<dbReference type="InterPro" id="IPR039426">
    <property type="entry name" value="TonB-dep_rcpt-like"/>
</dbReference>
<sequence>MFISDLPPSPVSAETVVVTASRTAEPLADTPASVTLLLPDRTERLGEPLLADLLRLVPSAALAEAGPAGSQTQLRLRGAEANHTLLFIDGIRANDPAAGNEPRFELLSASLGDRIEIVRGPQSALWGSEAVGGVVAVSAAPRSGAEAMAEGGSHGFGRVEGSAGYDRNGLALGLAAGLQGARGINAFAGGPGDRDGYRNATLRGSLGWTRGPLTLTAGGFAIRARSEFDGFDPNLFVRADTADESRNRLAAARLGARFEQDGWAASVGLSRLGSRNRNLLGEDEQNRTSGRRDTLTGDVSRSFTGGAIRHRLTLAAETNRERFVASDIVYGGLTDQRQRRRQSALTAEWRGETGPVVASLALRRDHFSDFADATTARAGALVRLGGGWQVAANWGEGIAQPSFFDLYGFFPGSFVGNPGLKPERSRGGELSLRRVQGPWRGAVTLYGQTLRDEIVDAFPSVVNAEGRSRRKGAELEAGWSPSPLINLTATYAWLDASEPAGRELRRPKHSGSVAADGIAGRLSYGAALSYAGARLDRDFDLFPAPLVRLRASWLASARLGYAVTPGLELFGRIANAFDSNSTDVVGYRREGRTAYAGVRARLGR</sequence>
<evidence type="ECO:0000259" key="13">
    <source>
        <dbReference type="Pfam" id="PF07715"/>
    </source>
</evidence>
<dbReference type="EMBL" id="BAABBQ010000001">
    <property type="protein sequence ID" value="GAA4016952.1"/>
    <property type="molecule type" value="Genomic_DNA"/>
</dbReference>
<accession>A0ABP7SV43</accession>
<protein>
    <submittedName>
        <fullName evidence="14">TonB-dependent vitamin B12 receptor</fullName>
    </submittedName>
</protein>
<evidence type="ECO:0000256" key="11">
    <source>
        <dbReference type="RuleBase" id="RU003357"/>
    </source>
</evidence>
<evidence type="ECO:0000256" key="4">
    <source>
        <dbReference type="ARBA" id="ARBA00022692"/>
    </source>
</evidence>
<evidence type="ECO:0000313" key="14">
    <source>
        <dbReference type="EMBL" id="GAA4016952.1"/>
    </source>
</evidence>
<dbReference type="Gene3D" id="2.170.130.10">
    <property type="entry name" value="TonB-dependent receptor, plug domain"/>
    <property type="match status" value="1"/>
</dbReference>
<evidence type="ECO:0000313" key="15">
    <source>
        <dbReference type="Proteomes" id="UP001500235"/>
    </source>
</evidence>
<comment type="caution">
    <text evidence="14">The sequence shown here is derived from an EMBL/GenBank/DDBJ whole genome shotgun (WGS) entry which is preliminary data.</text>
</comment>
<dbReference type="PROSITE" id="PS52016">
    <property type="entry name" value="TONB_DEPENDENT_REC_3"/>
    <property type="match status" value="1"/>
</dbReference>
<evidence type="ECO:0000256" key="7">
    <source>
        <dbReference type="ARBA" id="ARBA00023077"/>
    </source>
</evidence>
<dbReference type="Pfam" id="PF00593">
    <property type="entry name" value="TonB_dep_Rec_b-barrel"/>
    <property type="match status" value="1"/>
</dbReference>
<keyword evidence="14" id="KW-0675">Receptor</keyword>
<keyword evidence="4 10" id="KW-0812">Transmembrane</keyword>
<evidence type="ECO:0000256" key="3">
    <source>
        <dbReference type="ARBA" id="ARBA00022452"/>
    </source>
</evidence>
<comment type="similarity">
    <text evidence="10 11">Belongs to the TonB-dependent receptor family.</text>
</comment>
<keyword evidence="9 10" id="KW-0998">Cell outer membrane</keyword>
<dbReference type="PANTHER" id="PTHR30069">
    <property type="entry name" value="TONB-DEPENDENT OUTER MEMBRANE RECEPTOR"/>
    <property type="match status" value="1"/>
</dbReference>